<dbReference type="RefSeq" id="XP_014173459.1">
    <property type="nucleotide sequence ID" value="XM_014317984.1"/>
</dbReference>
<dbReference type="eggNOG" id="ENOG502S394">
    <property type="taxonomic scope" value="Eukaryota"/>
</dbReference>
<dbReference type="GO" id="GO:0070260">
    <property type="term" value="F:5'-tyrosyl-DNA phosphodiesterase activity"/>
    <property type="evidence" value="ECO:0007669"/>
    <property type="project" value="TreeGrafter"/>
</dbReference>
<dbReference type="SUPFAM" id="SSF56219">
    <property type="entry name" value="DNase I-like"/>
    <property type="match status" value="1"/>
</dbReference>
<keyword evidence="10" id="KW-0539">Nucleus</keyword>
<evidence type="ECO:0000256" key="6">
    <source>
        <dbReference type="ARBA" id="ARBA00022763"/>
    </source>
</evidence>
<dbReference type="OrthoDB" id="9975959at2759"/>
<evidence type="ECO:0000256" key="1">
    <source>
        <dbReference type="ARBA" id="ARBA00001936"/>
    </source>
</evidence>
<evidence type="ECO:0000256" key="11">
    <source>
        <dbReference type="SAM" id="MobiDB-lite"/>
    </source>
</evidence>
<dbReference type="GO" id="GO:0003697">
    <property type="term" value="F:single-stranded DNA binding"/>
    <property type="evidence" value="ECO:0007669"/>
    <property type="project" value="TreeGrafter"/>
</dbReference>
<feature type="domain" description="Endonuclease/exonuclease/phosphatase" evidence="12">
    <location>
        <begin position="62"/>
        <end position="312"/>
    </location>
</feature>
<protein>
    <recommendedName>
        <fullName evidence="12">Endonuclease/exonuclease/phosphatase domain-containing protein</fullName>
    </recommendedName>
</protein>
<dbReference type="EMBL" id="GL629765">
    <property type="protein sequence ID" value="EFX03977.1"/>
    <property type="molecule type" value="Genomic_DNA"/>
</dbReference>
<dbReference type="GeneID" id="25982036"/>
<evidence type="ECO:0000256" key="2">
    <source>
        <dbReference type="ARBA" id="ARBA00001946"/>
    </source>
</evidence>
<evidence type="ECO:0000256" key="8">
    <source>
        <dbReference type="ARBA" id="ARBA00022842"/>
    </source>
</evidence>
<name>F0XDD0_GROCL</name>
<dbReference type="GO" id="GO:0004518">
    <property type="term" value="F:nuclease activity"/>
    <property type="evidence" value="ECO:0007669"/>
    <property type="project" value="UniProtKB-KW"/>
</dbReference>
<keyword evidence="8" id="KW-0460">Magnesium</keyword>
<evidence type="ECO:0000256" key="3">
    <source>
        <dbReference type="ARBA" id="ARBA00004322"/>
    </source>
</evidence>
<evidence type="ECO:0000313" key="13">
    <source>
        <dbReference type="EMBL" id="EFX03977.1"/>
    </source>
</evidence>
<proteinExistence type="predicted"/>
<evidence type="ECO:0000259" key="12">
    <source>
        <dbReference type="Pfam" id="PF03372"/>
    </source>
</evidence>
<gene>
    <name evidence="13" type="ORF">CMQ_905</name>
</gene>
<evidence type="ECO:0000256" key="9">
    <source>
        <dbReference type="ARBA" id="ARBA00023204"/>
    </source>
</evidence>
<dbReference type="InterPro" id="IPR051547">
    <property type="entry name" value="TDP2-like"/>
</dbReference>
<dbReference type="Pfam" id="PF03372">
    <property type="entry name" value="Exo_endo_phos"/>
    <property type="match status" value="1"/>
</dbReference>
<dbReference type="Proteomes" id="UP000007796">
    <property type="component" value="Unassembled WGS sequence"/>
</dbReference>
<dbReference type="PANTHER" id="PTHR15822">
    <property type="entry name" value="TRAF AND TNF RECEPTOR-ASSOCIATED PROTEIN"/>
    <property type="match status" value="1"/>
</dbReference>
<comment type="subcellular location">
    <subcellularLocation>
        <location evidence="3">Nucleus</location>
        <location evidence="3">PML body</location>
    </subcellularLocation>
</comment>
<keyword evidence="5" id="KW-0479">Metal-binding</keyword>
<dbReference type="InterPro" id="IPR005135">
    <property type="entry name" value="Endo/exonuclease/phosphatase"/>
</dbReference>
<dbReference type="HOGENOM" id="CLU_042307_1_0_1"/>
<comment type="cofactor">
    <cofactor evidence="2">
        <name>Mg(2+)</name>
        <dbReference type="ChEBI" id="CHEBI:18420"/>
    </cofactor>
</comment>
<accession>F0XDD0</accession>
<dbReference type="GO" id="GO:0006302">
    <property type="term" value="P:double-strand break repair"/>
    <property type="evidence" value="ECO:0007669"/>
    <property type="project" value="TreeGrafter"/>
</dbReference>
<evidence type="ECO:0000256" key="10">
    <source>
        <dbReference type="ARBA" id="ARBA00023242"/>
    </source>
</evidence>
<evidence type="ECO:0000313" key="14">
    <source>
        <dbReference type="Proteomes" id="UP000007796"/>
    </source>
</evidence>
<organism evidence="14">
    <name type="scientific">Grosmannia clavigera (strain kw1407 / UAMH 11150)</name>
    <name type="common">Blue stain fungus</name>
    <name type="synonym">Graphiocladiella clavigera</name>
    <dbReference type="NCBI Taxonomy" id="655863"/>
    <lineage>
        <taxon>Eukaryota</taxon>
        <taxon>Fungi</taxon>
        <taxon>Dikarya</taxon>
        <taxon>Ascomycota</taxon>
        <taxon>Pezizomycotina</taxon>
        <taxon>Sordariomycetes</taxon>
        <taxon>Sordariomycetidae</taxon>
        <taxon>Ophiostomatales</taxon>
        <taxon>Ophiostomataceae</taxon>
        <taxon>Leptographium</taxon>
    </lineage>
</organism>
<dbReference type="GO" id="GO:0005737">
    <property type="term" value="C:cytoplasm"/>
    <property type="evidence" value="ECO:0007669"/>
    <property type="project" value="TreeGrafter"/>
</dbReference>
<dbReference type="InterPro" id="IPR036691">
    <property type="entry name" value="Endo/exonu/phosph_ase_sf"/>
</dbReference>
<keyword evidence="7" id="KW-0378">Hydrolase</keyword>
<dbReference type="AlphaFoldDB" id="F0XDD0"/>
<keyword evidence="4" id="KW-0540">Nuclease</keyword>
<evidence type="ECO:0000256" key="5">
    <source>
        <dbReference type="ARBA" id="ARBA00022723"/>
    </source>
</evidence>
<sequence length="386" mass="41280">MNVLPTLPEAADAPATLLSWFVFDDAMQAWVDVRLEPLPPSANSASGAGHPATTIASELTLVTWNVDAFSPQSEDRLAGILDAVRGSGGGGSAFSAAVATPTHPDILFLQEVSPSGLAYLLQDPWVRCHWYVSDTGAAQPSDPNGFSIVSLVSRRFLPEHWSSSSSSSRTAGIPVLGALWRIDFPSLFGRYAICCEIRMPDPTAAVVRLVNVHLDSLQIRPSRRPRQLQIVADMLHCQQPRSTSAVATATSAMAAHGLVAGDFNPVLPEEDNLLVAANGLVDAWQHLHPDESGVTWGIDGQQPYPPARLDKVAVVGLEPCAMTVLHPGTVRLRGGNSSALDKTATAQAAAGSDNSSNEHRFLPWSDHSGLQCTFRVAAPRRSFYQD</sequence>
<dbReference type="Gene3D" id="3.60.10.10">
    <property type="entry name" value="Endonuclease/exonuclease/phosphatase"/>
    <property type="match status" value="1"/>
</dbReference>
<dbReference type="GO" id="GO:0046872">
    <property type="term" value="F:metal ion binding"/>
    <property type="evidence" value="ECO:0007669"/>
    <property type="project" value="UniProtKB-KW"/>
</dbReference>
<keyword evidence="14" id="KW-1185">Reference proteome</keyword>
<dbReference type="PANTHER" id="PTHR15822:SF4">
    <property type="entry name" value="TYROSYL-DNA PHOSPHODIESTERASE 2"/>
    <property type="match status" value="1"/>
</dbReference>
<dbReference type="InParanoid" id="F0XDD0"/>
<evidence type="ECO:0000256" key="4">
    <source>
        <dbReference type="ARBA" id="ARBA00022722"/>
    </source>
</evidence>
<keyword evidence="9" id="KW-0234">DNA repair</keyword>
<evidence type="ECO:0000256" key="7">
    <source>
        <dbReference type="ARBA" id="ARBA00022801"/>
    </source>
</evidence>
<reference evidence="13 14" key="1">
    <citation type="journal article" date="2011" name="Proc. Natl. Acad. Sci. U.S.A.">
        <title>Genome and transcriptome analyses of the mountain pine beetle-fungal symbiont Grosmannia clavigera, a lodgepole pine pathogen.</title>
        <authorList>
            <person name="DiGuistini S."/>
            <person name="Wang Y."/>
            <person name="Liao N.Y."/>
            <person name="Taylor G."/>
            <person name="Tanguay P."/>
            <person name="Feau N."/>
            <person name="Henrissat B."/>
            <person name="Chan S.K."/>
            <person name="Hesse-Orce U."/>
            <person name="Alamouti S.M."/>
            <person name="Tsui C.K.M."/>
            <person name="Docking R.T."/>
            <person name="Levasseur A."/>
            <person name="Haridas S."/>
            <person name="Robertson G."/>
            <person name="Birol I."/>
            <person name="Holt R.A."/>
            <person name="Marra M.A."/>
            <person name="Hamelin R.C."/>
            <person name="Hirst M."/>
            <person name="Jones S.J.M."/>
            <person name="Bohlmann J."/>
            <person name="Breuil C."/>
        </authorList>
    </citation>
    <scope>NUCLEOTIDE SEQUENCE [LARGE SCALE GENOMIC DNA]</scope>
    <source>
        <strain evidence="14">kw1407 / UAMH 11150</strain>
    </source>
</reference>
<keyword evidence="6" id="KW-0227">DNA damage</keyword>
<feature type="region of interest" description="Disordered" evidence="11">
    <location>
        <begin position="336"/>
        <end position="362"/>
    </location>
</feature>
<comment type="cofactor">
    <cofactor evidence="1">
        <name>Mn(2+)</name>
        <dbReference type="ChEBI" id="CHEBI:29035"/>
    </cofactor>
</comment>